<dbReference type="AlphaFoldDB" id="A0A109LEB1"/>
<name>A0A109LEB1_PSEFL</name>
<gene>
    <name evidence="1" type="ORF">PFLmoz3_04459</name>
</gene>
<evidence type="ECO:0000313" key="1">
    <source>
        <dbReference type="EMBL" id="KWV85936.1"/>
    </source>
</evidence>
<sequence length="206" mass="22018">MGVGDEAVFTDIPVPGTHRVGGRQRELQALLGVVLGLEACFGALLQFEGFAASLIGFNGRDQNAGYPAAFIAHRAVGQIQPDFGIAALAVQHKALLAEGAYLAAEHGVVHRRGEAFKLRPSVVRRLAQGAGVLAANQVCKAIVIELREVRAPQQYHRHGRMHDDINGSAQALRPLTGLTEWALRPVQPLDQRSGFATGGCSIHKKP</sequence>
<evidence type="ECO:0000313" key="2">
    <source>
        <dbReference type="Proteomes" id="UP000061348"/>
    </source>
</evidence>
<organism evidence="1 2">
    <name type="scientific">Pseudomonas fluorescens</name>
    <dbReference type="NCBI Taxonomy" id="294"/>
    <lineage>
        <taxon>Bacteria</taxon>
        <taxon>Pseudomonadati</taxon>
        <taxon>Pseudomonadota</taxon>
        <taxon>Gammaproteobacteria</taxon>
        <taxon>Pseudomonadales</taxon>
        <taxon>Pseudomonadaceae</taxon>
        <taxon>Pseudomonas</taxon>
    </lineage>
</organism>
<reference evidence="1 2" key="1">
    <citation type="submission" date="2015-05" db="EMBL/GenBank/DDBJ databases">
        <title>A genomic and transcriptomic approach to investigate the blue pigment phenotype in Pseudomonas fluorescens.</title>
        <authorList>
            <person name="Andreani N.A."/>
            <person name="Cardazzo B."/>
        </authorList>
    </citation>
    <scope>NUCLEOTIDE SEQUENCE [LARGE SCALE GENOMIC DNA]</scope>
    <source>
        <strain evidence="1 2">Ps_22</strain>
    </source>
</reference>
<comment type="caution">
    <text evidence="1">The sequence shown here is derived from an EMBL/GenBank/DDBJ whole genome shotgun (WGS) entry which is preliminary data.</text>
</comment>
<accession>A0A109LEB1</accession>
<proteinExistence type="predicted"/>
<dbReference type="Proteomes" id="UP000061348">
    <property type="component" value="Unassembled WGS sequence"/>
</dbReference>
<protein>
    <submittedName>
        <fullName evidence="1">Uncharacterized protein</fullName>
    </submittedName>
</protein>
<dbReference type="EMBL" id="LCYA01000115">
    <property type="protein sequence ID" value="KWV85936.1"/>
    <property type="molecule type" value="Genomic_DNA"/>
</dbReference>